<protein>
    <submittedName>
        <fullName evidence="4">Pyridoxal-phosphate dependent enzyme</fullName>
    </submittedName>
</protein>
<evidence type="ECO:0000313" key="5">
    <source>
        <dbReference type="Proteomes" id="UP001430796"/>
    </source>
</evidence>
<keyword evidence="5" id="KW-1185">Reference proteome</keyword>
<evidence type="ECO:0000256" key="1">
    <source>
        <dbReference type="ARBA" id="ARBA00001933"/>
    </source>
</evidence>
<dbReference type="InterPro" id="IPR036052">
    <property type="entry name" value="TrpB-like_PALP_sf"/>
</dbReference>
<sequence length="344" mass="35097">MDSPFPNAATGDPRIDPHALWPDYRPTRLLALPALARHLGIAQVWAKLESERPLGNFKSLGGSFAATRALALAMSRAPDRPPPRLVCASDGNHGLAVAVAAQRAGTTATVYLPGSVDAVRVARIAAAGAEIVRVDGRYDDAVAMAEAAAGDGAVLIADTSDDPDDPVVADVMSGYAVLVRELAAQLAQAQARPSHVFAQAGVGGLAAALVEGLQERMAGASRMLVVEPASAACVGHALRLGRLATVEGALATSASMLSCGRASAPALRILLRHRAGAIAVDEPRLSDAVAQWRKFGEGTTTTSGAAGLAGLLHVAAAPARRRRHGLDADSVAVLVISEAAPPSG</sequence>
<accession>A0ABS9HYY4</accession>
<keyword evidence="2" id="KW-0663">Pyridoxal phosphate</keyword>
<organism evidence="4 5">
    <name type="scientific">Marilutibacter chinensis</name>
    <dbReference type="NCBI Taxonomy" id="2912247"/>
    <lineage>
        <taxon>Bacteria</taxon>
        <taxon>Pseudomonadati</taxon>
        <taxon>Pseudomonadota</taxon>
        <taxon>Gammaproteobacteria</taxon>
        <taxon>Lysobacterales</taxon>
        <taxon>Lysobacteraceae</taxon>
        <taxon>Marilutibacter</taxon>
    </lineage>
</organism>
<gene>
    <name evidence="4" type="ORF">L3V18_17585</name>
</gene>
<dbReference type="Proteomes" id="UP001430796">
    <property type="component" value="Unassembled WGS sequence"/>
</dbReference>
<evidence type="ECO:0000256" key="2">
    <source>
        <dbReference type="ARBA" id="ARBA00022898"/>
    </source>
</evidence>
<comment type="caution">
    <text evidence="4">The sequence shown here is derived from an EMBL/GenBank/DDBJ whole genome shotgun (WGS) entry which is preliminary data.</text>
</comment>
<dbReference type="Pfam" id="PF00291">
    <property type="entry name" value="PALP"/>
    <property type="match status" value="1"/>
</dbReference>
<dbReference type="RefSeq" id="WP_237056680.1">
    <property type="nucleotide sequence ID" value="NZ_JAKJPO010000018.1"/>
</dbReference>
<dbReference type="PANTHER" id="PTHR42937">
    <property type="match status" value="1"/>
</dbReference>
<comment type="cofactor">
    <cofactor evidence="1">
        <name>pyridoxal 5'-phosphate</name>
        <dbReference type="ChEBI" id="CHEBI:597326"/>
    </cofactor>
</comment>
<name>A0ABS9HYY4_9GAMM</name>
<reference evidence="5" key="2">
    <citation type="submission" date="2022-01" db="EMBL/GenBank/DDBJ databases">
        <title>Lysobacter chinensis sp. nov., a bacterium isolated from cow dung compost.</title>
        <authorList>
            <person name="Zhou L.Y."/>
        </authorList>
    </citation>
    <scope>NUCLEOTIDE SEQUENCE [LARGE SCALE GENOMIC DNA]</scope>
    <source>
        <strain evidence="5">TLK-CK17</strain>
    </source>
</reference>
<dbReference type="SUPFAM" id="SSF53686">
    <property type="entry name" value="Tryptophan synthase beta subunit-like PLP-dependent enzymes"/>
    <property type="match status" value="1"/>
</dbReference>
<reference evidence="4 5" key="3">
    <citation type="submission" date="2022-01" db="EMBL/GenBank/DDBJ databases">
        <authorList>
            <person name="Zhou L.Y."/>
        </authorList>
    </citation>
    <scope>NUCLEOTIDE SEQUENCE [LARGE SCALE GENOMIC DNA]</scope>
    <source>
        <strain evidence="4 5">TLK-CK17</strain>
    </source>
</reference>
<dbReference type="Gene3D" id="3.40.50.1100">
    <property type="match status" value="2"/>
</dbReference>
<evidence type="ECO:0000313" key="4">
    <source>
        <dbReference type="EMBL" id="MCF7223575.1"/>
    </source>
</evidence>
<proteinExistence type="predicted"/>
<dbReference type="EMBL" id="JAKJPO010000018">
    <property type="protein sequence ID" value="MCF7223575.1"/>
    <property type="molecule type" value="Genomic_DNA"/>
</dbReference>
<reference evidence="4 5" key="1">
    <citation type="submission" date="2022-01" db="EMBL/GenBank/DDBJ databases">
        <title>Lysobacter chinensis sp. nov., a bacterium isolated from cow dung compost.</title>
        <authorList>
            <person name="Liu Y."/>
        </authorList>
    </citation>
    <scope>NUCLEOTIDE SEQUENCE [LARGE SCALE GENOMIC DNA]</scope>
    <source>
        <strain evidence="4 5">TLK-CK17</strain>
    </source>
</reference>
<dbReference type="InterPro" id="IPR001926">
    <property type="entry name" value="TrpB-like_PALP"/>
</dbReference>
<feature type="domain" description="Tryptophan synthase beta chain-like PALP" evidence="3">
    <location>
        <begin position="22"/>
        <end position="337"/>
    </location>
</feature>
<dbReference type="PANTHER" id="PTHR42937:SF1">
    <property type="entry name" value="DIAMINOPROPIONATE AMMONIA-LYASE"/>
    <property type="match status" value="1"/>
</dbReference>
<evidence type="ECO:0000259" key="3">
    <source>
        <dbReference type="Pfam" id="PF00291"/>
    </source>
</evidence>